<reference evidence="1 2" key="1">
    <citation type="journal article" date="2022" name="bioRxiv">
        <title>The genome of the oomycete Peronosclerospora sorghi, a cosmopolitan pathogen of maize and sorghum, is inflated with dispersed pseudogenes.</title>
        <authorList>
            <person name="Fletcher K."/>
            <person name="Martin F."/>
            <person name="Isakeit T."/>
            <person name="Cavanaugh K."/>
            <person name="Magill C."/>
            <person name="Michelmore R."/>
        </authorList>
    </citation>
    <scope>NUCLEOTIDE SEQUENCE [LARGE SCALE GENOMIC DNA]</scope>
    <source>
        <strain evidence="1">P6</strain>
    </source>
</reference>
<sequence length="115" mass="12868">MLIADAWSGDSELIQALKPTRPDRALVDVAQGLLRSCIHSAVCSLSHWLQQRLDGTAADKRPRSAVYPLCLQHKDLVDCFADLKTQQQLTNAMLDDLRRKCKCRCASKDFVEVQG</sequence>
<protein>
    <submittedName>
        <fullName evidence="1">Uncharacterized protein</fullName>
    </submittedName>
</protein>
<gene>
    <name evidence="1" type="ORF">PsorP6_010614</name>
</gene>
<proteinExistence type="predicted"/>
<keyword evidence="2" id="KW-1185">Reference proteome</keyword>
<dbReference type="Proteomes" id="UP001163321">
    <property type="component" value="Chromosome 6"/>
</dbReference>
<dbReference type="EMBL" id="CM047585">
    <property type="protein sequence ID" value="KAI9910647.1"/>
    <property type="molecule type" value="Genomic_DNA"/>
</dbReference>
<evidence type="ECO:0000313" key="1">
    <source>
        <dbReference type="EMBL" id="KAI9910647.1"/>
    </source>
</evidence>
<organism evidence="1 2">
    <name type="scientific">Peronosclerospora sorghi</name>
    <dbReference type="NCBI Taxonomy" id="230839"/>
    <lineage>
        <taxon>Eukaryota</taxon>
        <taxon>Sar</taxon>
        <taxon>Stramenopiles</taxon>
        <taxon>Oomycota</taxon>
        <taxon>Peronosporomycetes</taxon>
        <taxon>Peronosporales</taxon>
        <taxon>Peronosporaceae</taxon>
        <taxon>Peronosclerospora</taxon>
    </lineage>
</organism>
<accession>A0ACC0VWQ8</accession>
<evidence type="ECO:0000313" key="2">
    <source>
        <dbReference type="Proteomes" id="UP001163321"/>
    </source>
</evidence>
<name>A0ACC0VWQ8_9STRA</name>
<comment type="caution">
    <text evidence="1">The sequence shown here is derived from an EMBL/GenBank/DDBJ whole genome shotgun (WGS) entry which is preliminary data.</text>
</comment>